<geneLocation type="plasmid" evidence="2 3">
    <name>pSros1</name>
</geneLocation>
<dbReference type="OrthoDB" id="9984874at2"/>
<keyword evidence="1" id="KW-0812">Transmembrane</keyword>
<keyword evidence="1" id="KW-1133">Transmembrane helix</keyword>
<sequence length="101" mass="10746">MSNVVMAVDTLTNVKLIGADVKDILINTVVPILGIWFVARTWKESGSPLKTFVALIAAGAIWWGVLNMTLLRDQTGETWNHNGTKAAALVTAPVATGGEGR</sequence>
<dbReference type="PATRIC" id="fig|1352936.5.peg.9521"/>
<dbReference type="AlphaFoldDB" id="V6JEC3"/>
<protein>
    <submittedName>
        <fullName evidence="2">Uncharacterized protein</fullName>
    </submittedName>
</protein>
<feature type="transmembrane region" description="Helical" evidence="1">
    <location>
        <begin position="21"/>
        <end position="39"/>
    </location>
</feature>
<reference evidence="2 3" key="1">
    <citation type="journal article" date="2014" name="Genome Announc.">
        <title>Draft Genome Sequence of Streptomyces roseochromogenes subsp. oscitans DS 12.976, Producer of the Aminocoumarin Antibiotic Clorobiocin.</title>
        <authorList>
            <person name="Ruckert C."/>
            <person name="Kalinowski J."/>
            <person name="Heide L."/>
            <person name="Apel A.K."/>
        </authorList>
    </citation>
    <scope>NUCLEOTIDE SEQUENCE [LARGE SCALE GENOMIC DNA]</scope>
    <source>
        <strain evidence="2 3">DS 12.976</strain>
        <plasmid evidence="2">pSros1</plasmid>
    </source>
</reference>
<evidence type="ECO:0000256" key="1">
    <source>
        <dbReference type="SAM" id="Phobius"/>
    </source>
</evidence>
<accession>V6JEC3</accession>
<dbReference type="HOGENOM" id="CLU_2290156_0_0_11"/>
<name>V6JEC3_STRRC</name>
<dbReference type="EMBL" id="AWQX01000398">
    <property type="protein sequence ID" value="EST18078.1"/>
    <property type="molecule type" value="Genomic_DNA"/>
</dbReference>
<evidence type="ECO:0000313" key="2">
    <source>
        <dbReference type="EMBL" id="EST18078.1"/>
    </source>
</evidence>
<gene>
    <name evidence="2" type="ORF">M878_45785</name>
</gene>
<proteinExistence type="predicted"/>
<keyword evidence="1" id="KW-0472">Membrane</keyword>
<keyword evidence="2" id="KW-0614">Plasmid</keyword>
<dbReference type="RefSeq" id="WP_023554009.1">
    <property type="nucleotide sequence ID" value="NZ_CM002286.1"/>
</dbReference>
<dbReference type="Proteomes" id="UP000017984">
    <property type="component" value="Plasmid pSros1"/>
</dbReference>
<evidence type="ECO:0000313" key="3">
    <source>
        <dbReference type="Proteomes" id="UP000017984"/>
    </source>
</evidence>
<organism evidence="2 3">
    <name type="scientific">Streptomyces roseochromogenus subsp. oscitans DS 12.976</name>
    <dbReference type="NCBI Taxonomy" id="1352936"/>
    <lineage>
        <taxon>Bacteria</taxon>
        <taxon>Bacillati</taxon>
        <taxon>Actinomycetota</taxon>
        <taxon>Actinomycetes</taxon>
        <taxon>Kitasatosporales</taxon>
        <taxon>Streptomycetaceae</taxon>
        <taxon>Streptomyces</taxon>
    </lineage>
</organism>
<comment type="caution">
    <text evidence="2">The sequence shown here is derived from an EMBL/GenBank/DDBJ whole genome shotgun (WGS) entry which is preliminary data.</text>
</comment>
<keyword evidence="3" id="KW-1185">Reference proteome</keyword>
<feature type="transmembrane region" description="Helical" evidence="1">
    <location>
        <begin position="51"/>
        <end position="71"/>
    </location>
</feature>